<reference evidence="1 2" key="1">
    <citation type="submission" date="2023-01" db="EMBL/GenBank/DDBJ databases">
        <title>Vibrio sp. KJ40-1 sp.nov, isolated from marine algae.</title>
        <authorList>
            <person name="Butt M."/>
            <person name="Kim J.M.J."/>
            <person name="Jeon C.O.C."/>
        </authorList>
    </citation>
    <scope>NUCLEOTIDE SEQUENCE [LARGE SCALE GENOMIC DNA]</scope>
    <source>
        <strain evidence="1 2">KJ40-1</strain>
    </source>
</reference>
<dbReference type="Pfam" id="PF01244">
    <property type="entry name" value="Peptidase_M19"/>
    <property type="match status" value="1"/>
</dbReference>
<dbReference type="InterPro" id="IPR008257">
    <property type="entry name" value="Pept_M19"/>
</dbReference>
<dbReference type="EC" id="3.4.13.-" evidence="1"/>
<protein>
    <submittedName>
        <fullName evidence="1">Membrane dipeptidase</fullName>
        <ecNumber evidence="1">3.4.13.-</ecNumber>
    </submittedName>
</protein>
<dbReference type="PROSITE" id="PS51365">
    <property type="entry name" value="RENAL_DIPEPTIDASE_2"/>
    <property type="match status" value="1"/>
</dbReference>
<proteinExistence type="predicted"/>
<dbReference type="Proteomes" id="UP001210678">
    <property type="component" value="Unassembled WGS sequence"/>
</dbReference>
<accession>A0ABT4YQR7</accession>
<evidence type="ECO:0000313" key="1">
    <source>
        <dbReference type="EMBL" id="MDB1123374.1"/>
    </source>
</evidence>
<dbReference type="Gene3D" id="3.20.20.140">
    <property type="entry name" value="Metal-dependent hydrolases"/>
    <property type="match status" value="1"/>
</dbReference>
<dbReference type="SUPFAM" id="SSF51556">
    <property type="entry name" value="Metallo-dependent hydrolases"/>
    <property type="match status" value="1"/>
</dbReference>
<sequence length="324" mass="35860">MAKTPVWDAHTCVPLFPEYDLASLKRHIDCGAYYISINIGMDFNPLEEIIQIIAGFRKRINELDFLIQVNNFSDVERAQREGKLAISFDLEGGIPLCESPAMVGLFAQLGVRQIHLAYNRSNSLAGGCHDDDPGLSSKGRTIVDAINANKLFMDVSHSGYRTSMDIFEYSTKPVIISHGNPKALTEHGRNYTDEQLHACAATGGVVCINGVARFLNCPQASAQSMVEAIDYLVQLLGPQHVGLGLDYVYDPQLDTGPSGLDLGYWWPKGHGYDNESDGYLNLLYAPPEHFLEIAGLLETRGYTQTDIEAIFGNNMRSLARKIWD</sequence>
<keyword evidence="1" id="KW-0378">Hydrolase</keyword>
<organism evidence="1 2">
    <name type="scientific">Vibrio algarum</name>
    <dbReference type="NCBI Taxonomy" id="3020714"/>
    <lineage>
        <taxon>Bacteria</taxon>
        <taxon>Pseudomonadati</taxon>
        <taxon>Pseudomonadota</taxon>
        <taxon>Gammaproteobacteria</taxon>
        <taxon>Vibrionales</taxon>
        <taxon>Vibrionaceae</taxon>
        <taxon>Vibrio</taxon>
    </lineage>
</organism>
<dbReference type="InterPro" id="IPR032466">
    <property type="entry name" value="Metal_Hydrolase"/>
</dbReference>
<keyword evidence="1" id="KW-0224">Dipeptidase</keyword>
<dbReference type="PANTHER" id="PTHR10443">
    <property type="entry name" value="MICROSOMAL DIPEPTIDASE"/>
    <property type="match status" value="1"/>
</dbReference>
<evidence type="ECO:0000313" key="2">
    <source>
        <dbReference type="Proteomes" id="UP001210678"/>
    </source>
</evidence>
<gene>
    <name evidence="1" type="ORF">PGX00_06740</name>
</gene>
<dbReference type="RefSeq" id="WP_272133876.1">
    <property type="nucleotide sequence ID" value="NZ_JAQLOI010000001.1"/>
</dbReference>
<dbReference type="GO" id="GO:0016805">
    <property type="term" value="F:dipeptidase activity"/>
    <property type="evidence" value="ECO:0007669"/>
    <property type="project" value="UniProtKB-KW"/>
</dbReference>
<comment type="caution">
    <text evidence="1">The sequence shown here is derived from an EMBL/GenBank/DDBJ whole genome shotgun (WGS) entry which is preliminary data.</text>
</comment>
<name>A0ABT4YQR7_9VIBR</name>
<keyword evidence="2" id="KW-1185">Reference proteome</keyword>
<dbReference type="EMBL" id="JAQLOI010000001">
    <property type="protein sequence ID" value="MDB1123374.1"/>
    <property type="molecule type" value="Genomic_DNA"/>
</dbReference>
<keyword evidence="1" id="KW-0645">Protease</keyword>
<dbReference type="PANTHER" id="PTHR10443:SF12">
    <property type="entry name" value="DIPEPTIDASE"/>
    <property type="match status" value="1"/>
</dbReference>